<dbReference type="GeneID" id="95602557"/>
<gene>
    <name evidence="1" type="ORF">LDH80_23950</name>
</gene>
<dbReference type="EMBL" id="CP084204">
    <property type="protein sequence ID" value="UZX23580.1"/>
    <property type="molecule type" value="Genomic_DNA"/>
</dbReference>
<name>A0ABY6R0L7_9ACTN</name>
<sequence length="211" mass="23446">MSNDVAYPILRSPDRAEALRVAREMVAVGLQPDSYVTVEAEAHTLDELKRLRDELPDAWVICWDDRGVPATPPPGLPDLTHPLRAHELPDDLTGAEPYLPLAFSLREQPVGSVEDHFLHAAGASPAELLWECLVWPEALEDEVYGEGTHAEVTLVLNNDSRGLDVPADTHLVLVHVRRTHTHDGRMPYSEHHAKWLAERIGRKIIGPPQGT</sequence>
<accession>A0ABY6R0L7</accession>
<proteinExistence type="predicted"/>
<reference evidence="1" key="1">
    <citation type="submission" date="2021-09" db="EMBL/GenBank/DDBJ databases">
        <title>Complete genome sequence and metabolic characterization of Streptomyces tanashiensis DSM 731 the producer of antibacterial Kalafungin and diverse secondary metabolites.</title>
        <authorList>
            <person name="Abbasi M.N."/>
            <person name="Anwar M.N."/>
            <person name="Alam K."/>
            <person name="Shoaib M."/>
            <person name="Lin Z."/>
            <person name="Hayat M."/>
            <person name="Ali M.I."/>
            <person name="Malik H.M.T."/>
            <person name="Ahmed I."/>
            <person name="Li A."/>
            <person name="Hailong Wang H."/>
            <person name="Zhang Y."/>
        </authorList>
    </citation>
    <scope>NUCLEOTIDE SEQUENCE</scope>
    <source>
        <strain evidence="1">Kala</strain>
    </source>
</reference>
<protein>
    <submittedName>
        <fullName evidence="1">Uncharacterized protein</fullName>
    </submittedName>
</protein>
<evidence type="ECO:0000313" key="1">
    <source>
        <dbReference type="EMBL" id="UZX23580.1"/>
    </source>
</evidence>
<evidence type="ECO:0000313" key="2">
    <source>
        <dbReference type="Proteomes" id="UP001164506"/>
    </source>
</evidence>
<dbReference type="Proteomes" id="UP001164506">
    <property type="component" value="Chromosome"/>
</dbReference>
<dbReference type="RefSeq" id="WP_190105306.1">
    <property type="nucleotide sequence ID" value="NZ_BMUH01000011.1"/>
</dbReference>
<organism evidence="1 2">
    <name type="scientific">Streptomyces tanashiensis</name>
    <dbReference type="NCBI Taxonomy" id="67367"/>
    <lineage>
        <taxon>Bacteria</taxon>
        <taxon>Bacillati</taxon>
        <taxon>Actinomycetota</taxon>
        <taxon>Actinomycetes</taxon>
        <taxon>Kitasatosporales</taxon>
        <taxon>Streptomycetaceae</taxon>
        <taxon>Streptomyces</taxon>
    </lineage>
</organism>
<keyword evidence="2" id="KW-1185">Reference proteome</keyword>